<dbReference type="Pfam" id="PF12854">
    <property type="entry name" value="PPR_1"/>
    <property type="match status" value="1"/>
</dbReference>
<keyword evidence="2" id="KW-0677">Repeat</keyword>
<dbReference type="GO" id="GO:0003729">
    <property type="term" value="F:mRNA binding"/>
    <property type="evidence" value="ECO:0007669"/>
    <property type="project" value="TreeGrafter"/>
</dbReference>
<dbReference type="InterPro" id="IPR002885">
    <property type="entry name" value="PPR_rpt"/>
</dbReference>
<feature type="repeat" description="PPR" evidence="3">
    <location>
        <begin position="979"/>
        <end position="1013"/>
    </location>
</feature>
<dbReference type="RefSeq" id="XP_015900388.1">
    <property type="nucleotide sequence ID" value="XM_016044902.2"/>
</dbReference>
<dbReference type="Proteomes" id="UP001652623">
    <property type="component" value="Chromosome 11"/>
</dbReference>
<feature type="repeat" description="PPR" evidence="3">
    <location>
        <begin position="451"/>
        <end position="485"/>
    </location>
</feature>
<evidence type="ECO:0000256" key="1">
    <source>
        <dbReference type="ARBA" id="ARBA00007626"/>
    </source>
</evidence>
<dbReference type="PANTHER" id="PTHR47938:SF47">
    <property type="entry name" value="ADR149WP"/>
    <property type="match status" value="1"/>
</dbReference>
<dbReference type="RefSeq" id="XP_015871294.3">
    <property type="nucleotide sequence ID" value="XM_016015808.4"/>
</dbReference>
<feature type="repeat" description="PPR" evidence="3">
    <location>
        <begin position="486"/>
        <end position="520"/>
    </location>
</feature>
<comment type="similarity">
    <text evidence="1">Belongs to the PPR family. P subfamily.</text>
</comment>
<dbReference type="Gene3D" id="1.25.40.10">
    <property type="entry name" value="Tetratricopeptide repeat domain"/>
    <property type="match status" value="6"/>
</dbReference>
<feature type="repeat" description="PPR" evidence="3">
    <location>
        <begin position="733"/>
        <end position="767"/>
    </location>
</feature>
<reference evidence="6" key="1">
    <citation type="submission" date="2022-04" db="UniProtKB">
        <authorList>
            <consortium name="RefSeq"/>
        </authorList>
    </citation>
    <scope>IDENTIFICATION</scope>
    <source>
        <tissue evidence="6">In vitro plantlets</tissue>
        <tissue evidence="5">Seedling</tissue>
    </source>
</reference>
<gene>
    <name evidence="6" type="primary">LOC107433606</name>
    <name evidence="5" type="synonym">LOC107408417</name>
</gene>
<dbReference type="PANTHER" id="PTHR47938">
    <property type="entry name" value="RESPIRATORY COMPLEX I CHAPERONE (CIA84), PUTATIVE (AFU_ORTHOLOGUE AFUA_2G06020)-RELATED"/>
    <property type="match status" value="1"/>
</dbReference>
<dbReference type="SUPFAM" id="SSF48452">
    <property type="entry name" value="TPR-like"/>
    <property type="match status" value="1"/>
</dbReference>
<dbReference type="KEGG" id="zju:107408417"/>
<evidence type="ECO:0000313" key="4">
    <source>
        <dbReference type="Proteomes" id="UP001652623"/>
    </source>
</evidence>
<dbReference type="NCBIfam" id="TIGR00756">
    <property type="entry name" value="PPR"/>
    <property type="match status" value="14"/>
</dbReference>
<evidence type="ECO:0000313" key="5">
    <source>
        <dbReference type="RefSeq" id="XP_015871294.3"/>
    </source>
</evidence>
<protein>
    <submittedName>
        <fullName evidence="5 6">Pentatricopeptide repeat-containing protein At5g06400, mitochondrial</fullName>
    </submittedName>
</protein>
<dbReference type="PROSITE" id="PS51375">
    <property type="entry name" value="PPR"/>
    <property type="match status" value="14"/>
</dbReference>
<dbReference type="Pfam" id="PF13041">
    <property type="entry name" value="PPR_2"/>
    <property type="match status" value="5"/>
</dbReference>
<organism evidence="6">
    <name type="scientific">Ziziphus jujuba</name>
    <name type="common">Chinese jujube</name>
    <name type="synonym">Ziziphus sativa</name>
    <dbReference type="NCBI Taxonomy" id="326968"/>
    <lineage>
        <taxon>Eukaryota</taxon>
        <taxon>Viridiplantae</taxon>
        <taxon>Streptophyta</taxon>
        <taxon>Embryophyta</taxon>
        <taxon>Tracheophyta</taxon>
        <taxon>Spermatophyta</taxon>
        <taxon>Magnoliopsida</taxon>
        <taxon>eudicotyledons</taxon>
        <taxon>Gunneridae</taxon>
        <taxon>Pentapetalae</taxon>
        <taxon>rosids</taxon>
        <taxon>fabids</taxon>
        <taxon>Rosales</taxon>
        <taxon>Rhamnaceae</taxon>
        <taxon>Paliureae</taxon>
        <taxon>Ziziphus</taxon>
    </lineage>
</organism>
<dbReference type="AlphaFoldDB" id="A0A6P4AWV6"/>
<feature type="repeat" description="PPR" evidence="3">
    <location>
        <begin position="347"/>
        <end position="381"/>
    </location>
</feature>
<feature type="repeat" description="PPR" evidence="3">
    <location>
        <begin position="909"/>
        <end position="943"/>
    </location>
</feature>
<feature type="repeat" description="PPR" evidence="3">
    <location>
        <begin position="698"/>
        <end position="732"/>
    </location>
</feature>
<feature type="repeat" description="PPR" evidence="3">
    <location>
        <begin position="242"/>
        <end position="276"/>
    </location>
</feature>
<dbReference type="GeneID" id="107408417"/>
<keyword evidence="4" id="KW-1185">Reference proteome</keyword>
<evidence type="ECO:0000256" key="3">
    <source>
        <dbReference type="PROSITE-ProRule" id="PRU00708"/>
    </source>
</evidence>
<evidence type="ECO:0000256" key="2">
    <source>
        <dbReference type="ARBA" id="ARBA00022737"/>
    </source>
</evidence>
<dbReference type="Pfam" id="PF01535">
    <property type="entry name" value="PPR"/>
    <property type="match status" value="7"/>
</dbReference>
<proteinExistence type="inferred from homology"/>
<evidence type="ECO:0000313" key="6">
    <source>
        <dbReference type="RefSeq" id="XP_015900388.1"/>
    </source>
</evidence>
<feature type="repeat" description="PPR" evidence="3">
    <location>
        <begin position="768"/>
        <end position="804"/>
    </location>
</feature>
<feature type="repeat" description="PPR" evidence="3">
    <location>
        <begin position="277"/>
        <end position="311"/>
    </location>
</feature>
<sequence length="1052" mass="120470">MRSLMRFRPLCCNTSYKLVHFRFPKLFQINPLSSFAKPSKSKKTKETIQLEKEKQKETGAIWSFFSDITENLRTNDFSAEATSSGILIPKENSVRDSAVVEGSSPCSPTVCKNAEDGRLQENEEISVLEDIQLGNLVGDDVSPVVHEVTKIVRAEDDSVSMEERLANMSVQLDSEIVDKVLKRCFKVPHLAMRFFNWVKLRDGLCHTTKTYNTMLHIAGEAKEIELMERLVEEMEKSSWEQDIKTWTILISHYGKAKLIGKSLLIYDKMRKSGSEPDALVYKVMISSLCDAGKAEIAMEFYREMVQKDIGLDLRLYKMLLSCIAMSGDTDSLHLVADDMMKISQISDHIVYGCVLRSFCISGRIREALEFTRDLKNKGVALAREYLETLLKGLCRAGRIEDALEILNILKKRDIVDGKVYAIIINGYLRRNDVSNAIDLFQKMKESGHSPTTSTYTELMQHLFRANQYQKGCELYNEMLERGPKPDSVAITAMVAGHIRQNRISEAWKVFKSMEDEGIRPTWKSYSIFIKELCRISEMDEIVKVLNDMQASKIVIGDKVFNWVVAHMEKKGEVYKVEKVKLMQRTYKLYPQEGKVSGDDGFKGQEINMDLVYQSEPVIKHCDQVEPLSEAYNEQDLHEVCRLLSSSLDWRMIQGALEERTIQFTPEFVLEVLRNSYMNGYAALQFFSWVSKRTGYCHTTETYNMAIKLAGRGKDFKHMRHLFYEMRRKGYLTTSDTWTIMIMLYGRTGLTEIALKIFDEMKAYNCKPTDSTYKYLIMSLCEKKGRKVDEAMDIFQQMLHAGHIPDRELVETYLGCLCEVGKLLDARKCTDSLHKVGFTVPLSYSLNIRALCRAGRIEEALAMADEVGAERTTLDQYTYGSLVHALLQKGRIEEALAKVDSMKQEGINPTVHVYTSLIVHFLKEKKIERALETLQQMQQEGCEPTVVTYSALIRGFMDIGKVADAWNVFYFMKLKGPSPDFKTYSLFITCLCRVGKSEEALRLIHEMPKSGIVPSSVNFRTVFYGLNREGKKDLAYTVMQQKSDLIRKRKFIA</sequence>
<feature type="repeat" description="PPR" evidence="3">
    <location>
        <begin position="207"/>
        <end position="241"/>
    </location>
</feature>
<dbReference type="InterPro" id="IPR011990">
    <property type="entry name" value="TPR-like_helical_dom_sf"/>
</dbReference>
<feature type="repeat" description="PPR" evidence="3">
    <location>
        <begin position="874"/>
        <end position="908"/>
    </location>
</feature>
<name>A0A6P4AWV6_ZIZJJ</name>
<feature type="repeat" description="PPR" evidence="3">
    <location>
        <begin position="944"/>
        <end position="978"/>
    </location>
</feature>
<accession>A0A6P4AWV6</accession>
<feature type="repeat" description="PPR" evidence="3">
    <location>
        <begin position="416"/>
        <end position="450"/>
    </location>
</feature>